<evidence type="ECO:0000313" key="1">
    <source>
        <dbReference type="EMBL" id="QEL13651.1"/>
    </source>
</evidence>
<name>A0A5C1A3I3_9BACT</name>
<evidence type="ECO:0000313" key="2">
    <source>
        <dbReference type="Proteomes" id="UP000324974"/>
    </source>
</evidence>
<gene>
    <name evidence="1" type="ORF">PX52LOC_00509</name>
</gene>
<dbReference type="AlphaFoldDB" id="A0A5C1A3I3"/>
<keyword evidence="2" id="KW-1185">Reference proteome</keyword>
<dbReference type="Proteomes" id="UP000324974">
    <property type="component" value="Chromosome"/>
</dbReference>
<reference evidence="2" key="1">
    <citation type="submission" date="2019-08" db="EMBL/GenBank/DDBJ databases">
        <title>Limnoglobus roseus gen. nov., sp. nov., a novel freshwater planctomycete with a giant genome from the family Gemmataceae.</title>
        <authorList>
            <person name="Kulichevskaya I.S."/>
            <person name="Naumoff D.G."/>
            <person name="Miroshnikov K."/>
            <person name="Ivanova A."/>
            <person name="Philippov D.A."/>
            <person name="Hakobyan A."/>
            <person name="Rijpstra I.C."/>
            <person name="Sinninghe Damste J.S."/>
            <person name="Liesack W."/>
            <person name="Dedysh S.N."/>
        </authorList>
    </citation>
    <scope>NUCLEOTIDE SEQUENCE [LARGE SCALE GENOMIC DNA]</scope>
    <source>
        <strain evidence="2">PX52</strain>
    </source>
</reference>
<sequence>MPPTPPITIDAPDGTFQARVFSDTGGIALVGPDPTGAAQATIVQLEPIEVQLGGHAVTLGRLIGPARPSAAVLEFDHELGGGKATARVSFPTDGVLRYEIVDWHGQSRRRPRCP</sequence>
<dbReference type="RefSeq" id="WP_149108606.1">
    <property type="nucleotide sequence ID" value="NZ_CP042425.1"/>
</dbReference>
<dbReference type="KEGG" id="lrs:PX52LOC_00509"/>
<protein>
    <submittedName>
        <fullName evidence="1">Uncharacterized protein</fullName>
    </submittedName>
</protein>
<accession>A0A5C1A3I3</accession>
<proteinExistence type="predicted"/>
<organism evidence="1 2">
    <name type="scientific">Limnoglobus roseus</name>
    <dbReference type="NCBI Taxonomy" id="2598579"/>
    <lineage>
        <taxon>Bacteria</taxon>
        <taxon>Pseudomonadati</taxon>
        <taxon>Planctomycetota</taxon>
        <taxon>Planctomycetia</taxon>
        <taxon>Gemmatales</taxon>
        <taxon>Gemmataceae</taxon>
        <taxon>Limnoglobus</taxon>
    </lineage>
</organism>
<dbReference type="EMBL" id="CP042425">
    <property type="protein sequence ID" value="QEL13651.1"/>
    <property type="molecule type" value="Genomic_DNA"/>
</dbReference>